<comment type="caution">
    <text evidence="4">The sequence shown here is derived from an EMBL/GenBank/DDBJ whole genome shotgun (WGS) entry which is preliminary data.</text>
</comment>
<name>A0A8J5LJ30_ZINOF</name>
<dbReference type="PROSITE" id="PS50011">
    <property type="entry name" value="PROTEIN_KINASE_DOM"/>
    <property type="match status" value="1"/>
</dbReference>
<keyword evidence="1" id="KW-0547">Nucleotide-binding</keyword>
<dbReference type="Proteomes" id="UP000734854">
    <property type="component" value="Unassembled WGS sequence"/>
</dbReference>
<dbReference type="SUPFAM" id="SSF56112">
    <property type="entry name" value="Protein kinase-like (PK-like)"/>
    <property type="match status" value="1"/>
</dbReference>
<reference evidence="4 5" key="1">
    <citation type="submission" date="2020-08" db="EMBL/GenBank/DDBJ databases">
        <title>Plant Genome Project.</title>
        <authorList>
            <person name="Zhang R.-G."/>
        </authorList>
    </citation>
    <scope>NUCLEOTIDE SEQUENCE [LARGE SCALE GENOMIC DNA]</scope>
    <source>
        <tissue evidence="4">Rhizome</tissue>
    </source>
</reference>
<feature type="region of interest" description="Disordered" evidence="2">
    <location>
        <begin position="1"/>
        <end position="29"/>
    </location>
</feature>
<evidence type="ECO:0000256" key="2">
    <source>
        <dbReference type="SAM" id="MobiDB-lite"/>
    </source>
</evidence>
<feature type="binding site" evidence="1">
    <location>
        <position position="143"/>
    </location>
    <ligand>
        <name>ATP</name>
        <dbReference type="ChEBI" id="CHEBI:30616"/>
    </ligand>
</feature>
<accession>A0A8J5LJ30</accession>
<keyword evidence="1" id="KW-0067">ATP-binding</keyword>
<dbReference type="GO" id="GO:0004672">
    <property type="term" value="F:protein kinase activity"/>
    <property type="evidence" value="ECO:0007669"/>
    <property type="project" value="InterPro"/>
</dbReference>
<evidence type="ECO:0000313" key="4">
    <source>
        <dbReference type="EMBL" id="KAG6514128.1"/>
    </source>
</evidence>
<dbReference type="PROSITE" id="PS00107">
    <property type="entry name" value="PROTEIN_KINASE_ATP"/>
    <property type="match status" value="1"/>
</dbReference>
<organism evidence="4 5">
    <name type="scientific">Zingiber officinale</name>
    <name type="common">Ginger</name>
    <name type="synonym">Amomum zingiber</name>
    <dbReference type="NCBI Taxonomy" id="94328"/>
    <lineage>
        <taxon>Eukaryota</taxon>
        <taxon>Viridiplantae</taxon>
        <taxon>Streptophyta</taxon>
        <taxon>Embryophyta</taxon>
        <taxon>Tracheophyta</taxon>
        <taxon>Spermatophyta</taxon>
        <taxon>Magnoliopsida</taxon>
        <taxon>Liliopsida</taxon>
        <taxon>Zingiberales</taxon>
        <taxon>Zingiberaceae</taxon>
        <taxon>Zingiber</taxon>
    </lineage>
</organism>
<dbReference type="Gene3D" id="3.30.200.20">
    <property type="entry name" value="Phosphorylase Kinase, domain 1"/>
    <property type="match status" value="1"/>
</dbReference>
<dbReference type="EMBL" id="JACMSC010000007">
    <property type="protein sequence ID" value="KAG6514128.1"/>
    <property type="molecule type" value="Genomic_DNA"/>
</dbReference>
<protein>
    <recommendedName>
        <fullName evidence="3">Protein kinase domain-containing protein</fullName>
    </recommendedName>
</protein>
<keyword evidence="5" id="KW-1185">Reference proteome</keyword>
<feature type="compositionally biased region" description="Basic and acidic residues" evidence="2">
    <location>
        <begin position="12"/>
        <end position="26"/>
    </location>
</feature>
<dbReference type="InterPro" id="IPR000719">
    <property type="entry name" value="Prot_kinase_dom"/>
</dbReference>
<evidence type="ECO:0000256" key="1">
    <source>
        <dbReference type="PROSITE-ProRule" id="PRU10141"/>
    </source>
</evidence>
<feature type="domain" description="Protein kinase" evidence="3">
    <location>
        <begin position="114"/>
        <end position="176"/>
    </location>
</feature>
<sequence length="176" mass="19816">MFSNGLPKIQTHGREKPENEICHDDSAPPVKAKTIDELHSLQKKRSASTTPIKDGAQQGNAAFATISEEERQKLQLQSIRLVKHTNHSLGAYQINYRMESGMSKSKVKRHVGKYELDHTIGEGAFAKVRFVKNIETGEPVAIKILDKEKYHSCSIRHEDLRILLLEIAGTQLSQFV</sequence>
<dbReference type="AlphaFoldDB" id="A0A8J5LJ30"/>
<gene>
    <name evidence="4" type="ORF">ZIOFF_024468</name>
</gene>
<dbReference type="InterPro" id="IPR017441">
    <property type="entry name" value="Protein_kinase_ATP_BS"/>
</dbReference>
<evidence type="ECO:0000313" key="5">
    <source>
        <dbReference type="Proteomes" id="UP000734854"/>
    </source>
</evidence>
<proteinExistence type="predicted"/>
<dbReference type="InterPro" id="IPR011009">
    <property type="entry name" value="Kinase-like_dom_sf"/>
</dbReference>
<dbReference type="GO" id="GO:0005524">
    <property type="term" value="F:ATP binding"/>
    <property type="evidence" value="ECO:0007669"/>
    <property type="project" value="UniProtKB-UniRule"/>
</dbReference>
<evidence type="ECO:0000259" key="3">
    <source>
        <dbReference type="PROSITE" id="PS50011"/>
    </source>
</evidence>